<sequence>MRQKFMAGNQTDWFIKVHVYPTCLTFFILGESVSEEKKSRRRYVQHSMSPVDEIACVLYYSSATPVPGRGGKTVRELCRITWTKRIDIRSLPSVINNIGVTYYELHFEVEMSADGTSLDFTVIYDRKPVGAKNASVCFEPQGREAGRIV</sequence>
<dbReference type="EMBL" id="LFIW01002369">
    <property type="protein sequence ID" value="KZL72536.1"/>
    <property type="molecule type" value="Genomic_DNA"/>
</dbReference>
<keyword evidence="2" id="KW-1185">Reference proteome</keyword>
<dbReference type="Proteomes" id="UP000076584">
    <property type="component" value="Unassembled WGS sequence"/>
</dbReference>
<dbReference type="STRING" id="1573173.A0A161WN41"/>
<reference evidence="1 2" key="1">
    <citation type="submission" date="2015-06" db="EMBL/GenBank/DDBJ databases">
        <title>Survival trade-offs in plant roots during colonization by closely related pathogenic and mutualistic fungi.</title>
        <authorList>
            <person name="Hacquard S."/>
            <person name="Kracher B."/>
            <person name="Hiruma K."/>
            <person name="Weinman A."/>
            <person name="Muench P."/>
            <person name="Garrido Oter R."/>
            <person name="Ver Loren van Themaat E."/>
            <person name="Dallerey J.-F."/>
            <person name="Damm U."/>
            <person name="Henrissat B."/>
            <person name="Lespinet O."/>
            <person name="Thon M."/>
            <person name="Kemen E."/>
            <person name="McHardy A.C."/>
            <person name="Schulze-Lefert P."/>
            <person name="O'Connell R.J."/>
        </authorList>
    </citation>
    <scope>NUCLEOTIDE SEQUENCE [LARGE SCALE GENOMIC DNA]</scope>
    <source>
        <strain evidence="1 2">MAFF 238704</strain>
    </source>
</reference>
<gene>
    <name evidence="1" type="ORF">CI238_09292</name>
</gene>
<accession>A0A161WN41</accession>
<proteinExistence type="predicted"/>
<dbReference type="AlphaFoldDB" id="A0A161WN41"/>
<evidence type="ECO:0000313" key="2">
    <source>
        <dbReference type="Proteomes" id="UP000076584"/>
    </source>
</evidence>
<protein>
    <submittedName>
        <fullName evidence="1">Hsp70 family chaperone</fullName>
    </submittedName>
</protein>
<evidence type="ECO:0000313" key="1">
    <source>
        <dbReference type="EMBL" id="KZL72536.1"/>
    </source>
</evidence>
<organism evidence="1 2">
    <name type="scientific">Colletotrichum incanum</name>
    <name type="common">Soybean anthracnose fungus</name>
    <dbReference type="NCBI Taxonomy" id="1573173"/>
    <lineage>
        <taxon>Eukaryota</taxon>
        <taxon>Fungi</taxon>
        <taxon>Dikarya</taxon>
        <taxon>Ascomycota</taxon>
        <taxon>Pezizomycotina</taxon>
        <taxon>Sordariomycetes</taxon>
        <taxon>Hypocreomycetidae</taxon>
        <taxon>Glomerellales</taxon>
        <taxon>Glomerellaceae</taxon>
        <taxon>Colletotrichum</taxon>
        <taxon>Colletotrichum spaethianum species complex</taxon>
    </lineage>
</organism>
<name>A0A161WN41_COLIC</name>
<comment type="caution">
    <text evidence="1">The sequence shown here is derived from an EMBL/GenBank/DDBJ whole genome shotgun (WGS) entry which is preliminary data.</text>
</comment>